<organism evidence="5 6">
    <name type="scientific">Gordonia asplenii</name>
    <dbReference type="NCBI Taxonomy" id="2725283"/>
    <lineage>
        <taxon>Bacteria</taxon>
        <taxon>Bacillati</taxon>
        <taxon>Actinomycetota</taxon>
        <taxon>Actinomycetes</taxon>
        <taxon>Mycobacteriales</taxon>
        <taxon>Gordoniaceae</taxon>
        <taxon>Gordonia</taxon>
    </lineage>
</organism>
<dbReference type="PANTHER" id="PTHR30349:SF64">
    <property type="entry name" value="PROPHAGE INTEGRASE INTD-RELATED"/>
    <property type="match status" value="1"/>
</dbReference>
<evidence type="ECO:0000256" key="2">
    <source>
        <dbReference type="ARBA" id="ARBA00023125"/>
    </source>
</evidence>
<keyword evidence="6" id="KW-1185">Reference proteome</keyword>
<keyword evidence="3" id="KW-0233">DNA recombination</keyword>
<dbReference type="AlphaFoldDB" id="A0A848KPH6"/>
<dbReference type="InterPro" id="IPR002104">
    <property type="entry name" value="Integrase_catalytic"/>
</dbReference>
<dbReference type="SUPFAM" id="SSF56349">
    <property type="entry name" value="DNA breaking-rejoining enzymes"/>
    <property type="match status" value="1"/>
</dbReference>
<dbReference type="GO" id="GO:0015074">
    <property type="term" value="P:DNA integration"/>
    <property type="evidence" value="ECO:0007669"/>
    <property type="project" value="InterPro"/>
</dbReference>
<dbReference type="Proteomes" id="UP000550729">
    <property type="component" value="Unassembled WGS sequence"/>
</dbReference>
<dbReference type="GO" id="GO:0003677">
    <property type="term" value="F:DNA binding"/>
    <property type="evidence" value="ECO:0007669"/>
    <property type="project" value="UniProtKB-KW"/>
</dbReference>
<dbReference type="InterPro" id="IPR010998">
    <property type="entry name" value="Integrase_recombinase_N"/>
</dbReference>
<feature type="domain" description="Tyr recombinase" evidence="4">
    <location>
        <begin position="177"/>
        <end position="369"/>
    </location>
</feature>
<evidence type="ECO:0000256" key="3">
    <source>
        <dbReference type="ARBA" id="ARBA00023172"/>
    </source>
</evidence>
<dbReference type="InterPro" id="IPR050090">
    <property type="entry name" value="Tyrosine_recombinase_XerCD"/>
</dbReference>
<comment type="caution">
    <text evidence="5">The sequence shown here is derived from an EMBL/GenBank/DDBJ whole genome shotgun (WGS) entry which is preliminary data.</text>
</comment>
<proteinExistence type="inferred from homology"/>
<name>A0A848KPH6_9ACTN</name>
<evidence type="ECO:0000313" key="6">
    <source>
        <dbReference type="Proteomes" id="UP000550729"/>
    </source>
</evidence>
<dbReference type="CDD" id="cd01189">
    <property type="entry name" value="INT_ICEBs1_C_like"/>
    <property type="match status" value="1"/>
</dbReference>
<evidence type="ECO:0000256" key="1">
    <source>
        <dbReference type="ARBA" id="ARBA00008857"/>
    </source>
</evidence>
<gene>
    <name evidence="5" type="ORF">HH308_05025</name>
</gene>
<reference evidence="5 6" key="1">
    <citation type="submission" date="2020-04" db="EMBL/GenBank/DDBJ databases">
        <title>Gordonia sp. nov. TBRC 11910.</title>
        <authorList>
            <person name="Suriyachadkun C."/>
        </authorList>
    </citation>
    <scope>NUCLEOTIDE SEQUENCE [LARGE SCALE GENOMIC DNA]</scope>
    <source>
        <strain evidence="5 6">TBRC 11910</strain>
    </source>
</reference>
<dbReference type="Pfam" id="PF00589">
    <property type="entry name" value="Phage_integrase"/>
    <property type="match status" value="1"/>
</dbReference>
<sequence length="393" mass="43499">MNRNRREGVTDSWTRADGTRSARWGRGKRWLVRWVDEGQEYSRSFDKKSEAGAYLSSLTTARNTGRFVHDRAGRITIGDLWDQLASQSGHLSPKTLASRETAYRVHVAPRWVAVQVGDVKVTAVRSWVTQMANDGVGVPTIERAVGVLRGICELAVDDKRVAANPVVNVKLPRREHADRNYLSVEQVDRLAEAVSFRPEVVRFLAFTGLRWGEMAALRVRDFDMLRRRIDISRSVTEVRGALVWGTPKTHERRSVPFPAALAGDLSRLMVGKSRDDLVFSSDDNGVLRNTNWRPRVWNRALAAVQADDPEFPTVSPHDLRHTAASLAISAGANVLALQRMLGHAKASMTLDTYSDLFDGDLDHVAGALDAKIAASRETTAGPLRDGGVNSMNA</sequence>
<comment type="similarity">
    <text evidence="1">Belongs to the 'phage' integrase family.</text>
</comment>
<dbReference type="PROSITE" id="PS51898">
    <property type="entry name" value="TYR_RECOMBINASE"/>
    <property type="match status" value="1"/>
</dbReference>
<dbReference type="EMBL" id="JABBNB010000004">
    <property type="protein sequence ID" value="NMO00576.1"/>
    <property type="molecule type" value="Genomic_DNA"/>
</dbReference>
<dbReference type="InterPro" id="IPR011010">
    <property type="entry name" value="DNA_brk_join_enz"/>
</dbReference>
<dbReference type="GO" id="GO:0006310">
    <property type="term" value="P:DNA recombination"/>
    <property type="evidence" value="ECO:0007669"/>
    <property type="project" value="UniProtKB-KW"/>
</dbReference>
<evidence type="ECO:0000259" key="4">
    <source>
        <dbReference type="PROSITE" id="PS51898"/>
    </source>
</evidence>
<evidence type="ECO:0000313" key="5">
    <source>
        <dbReference type="EMBL" id="NMO00576.1"/>
    </source>
</evidence>
<dbReference type="InterPro" id="IPR013762">
    <property type="entry name" value="Integrase-like_cat_sf"/>
</dbReference>
<dbReference type="Gene3D" id="1.10.150.130">
    <property type="match status" value="1"/>
</dbReference>
<dbReference type="PANTHER" id="PTHR30349">
    <property type="entry name" value="PHAGE INTEGRASE-RELATED"/>
    <property type="match status" value="1"/>
</dbReference>
<keyword evidence="2" id="KW-0238">DNA-binding</keyword>
<dbReference type="Gene3D" id="1.10.443.10">
    <property type="entry name" value="Intergrase catalytic core"/>
    <property type="match status" value="1"/>
</dbReference>
<accession>A0A848KPH6</accession>
<protein>
    <submittedName>
        <fullName evidence="5">Site-specific integrase</fullName>
    </submittedName>
</protein>